<accession>A0ABR2GYH3</accession>
<dbReference type="Proteomes" id="UP001470230">
    <property type="component" value="Unassembled WGS sequence"/>
</dbReference>
<organism evidence="1 2">
    <name type="scientific">Tritrichomonas musculus</name>
    <dbReference type="NCBI Taxonomy" id="1915356"/>
    <lineage>
        <taxon>Eukaryota</taxon>
        <taxon>Metamonada</taxon>
        <taxon>Parabasalia</taxon>
        <taxon>Tritrichomonadida</taxon>
        <taxon>Tritrichomonadidae</taxon>
        <taxon>Tritrichomonas</taxon>
    </lineage>
</organism>
<proteinExistence type="predicted"/>
<sequence>MNMEILSADIKVNESHTFSFSKPVQQYMVGFSRCDLGYPRPDHHVLAITIDLSDITQNNNDVIVHPQIDIHDNSKHNQSPDSSITVVVIATVGDGNPNVELFTGIRPHYKNELKIDNPILLQTALSRTYVEYPDEGHHVFQFKSTIYPDLKQDAFYLRGQAHMNDHSKKGDNLAEGKIAGSAIAYNGDDNSVICATFDSKNVGNSGEVCFGDVPEGFPSQDYELGCFITGYDLTYSNRVDHHVLKFEISVSLNENKLIIQNGKAYAKLNLKAFMTDNGKNQFDIPHNSLTGIVLAINNKI</sequence>
<protein>
    <submittedName>
        <fullName evidence="1">Uncharacterized protein</fullName>
    </submittedName>
</protein>
<reference evidence="1 2" key="1">
    <citation type="submission" date="2024-04" db="EMBL/GenBank/DDBJ databases">
        <title>Tritrichomonas musculus Genome.</title>
        <authorList>
            <person name="Alves-Ferreira E."/>
            <person name="Grigg M."/>
            <person name="Lorenzi H."/>
            <person name="Galac M."/>
        </authorList>
    </citation>
    <scope>NUCLEOTIDE SEQUENCE [LARGE SCALE GENOMIC DNA]</scope>
    <source>
        <strain evidence="1 2">EAF2021</strain>
    </source>
</reference>
<evidence type="ECO:0000313" key="1">
    <source>
        <dbReference type="EMBL" id="KAK8839003.1"/>
    </source>
</evidence>
<name>A0ABR2GYH3_9EUKA</name>
<evidence type="ECO:0000313" key="2">
    <source>
        <dbReference type="Proteomes" id="UP001470230"/>
    </source>
</evidence>
<keyword evidence="2" id="KW-1185">Reference proteome</keyword>
<comment type="caution">
    <text evidence="1">The sequence shown here is derived from an EMBL/GenBank/DDBJ whole genome shotgun (WGS) entry which is preliminary data.</text>
</comment>
<gene>
    <name evidence="1" type="ORF">M9Y10_032467</name>
</gene>
<dbReference type="EMBL" id="JAPFFF010000053">
    <property type="protein sequence ID" value="KAK8839003.1"/>
    <property type="molecule type" value="Genomic_DNA"/>
</dbReference>